<dbReference type="OrthoDB" id="6504915at2"/>
<proteinExistence type="predicted"/>
<accession>A0A085GFV2</accession>
<dbReference type="eggNOG" id="ENOG50335XP">
    <property type="taxonomic scope" value="Bacteria"/>
</dbReference>
<dbReference type="AlphaFoldDB" id="A0A085GFV2"/>
<name>A0A085GFV2_EWIA3</name>
<dbReference type="EMBL" id="JMPJ01000040">
    <property type="protein sequence ID" value="KFC82597.1"/>
    <property type="molecule type" value="Genomic_DNA"/>
</dbReference>
<reference evidence="1 2" key="1">
    <citation type="submission" date="2014-05" db="EMBL/GenBank/DDBJ databases">
        <title>ATOL: Assembling a taxonomically balanced genome-scale reconstruction of the evolutionary history of the Enterobacteriaceae.</title>
        <authorList>
            <person name="Plunkett G.III."/>
            <person name="Neeno-Eckwall E.C."/>
            <person name="Glasner J.D."/>
            <person name="Perna N.T."/>
        </authorList>
    </citation>
    <scope>NUCLEOTIDE SEQUENCE [LARGE SCALE GENOMIC DNA]</scope>
    <source>
        <strain evidence="1 2">ATCC 33852</strain>
    </source>
</reference>
<dbReference type="Proteomes" id="UP000028640">
    <property type="component" value="Unassembled WGS sequence"/>
</dbReference>
<dbReference type="GeneID" id="78379842"/>
<sequence>MSEYHYLLLGGSRHGQKHVDRCHQFSLYFWADNRLEERQSDSAIFAVQNERYKVSPEKCADGNWYLVGYCGARPEIPVDELTDLILDNNVKPMM</sequence>
<evidence type="ECO:0000313" key="2">
    <source>
        <dbReference type="Proteomes" id="UP000028640"/>
    </source>
</evidence>
<gene>
    <name evidence="1" type="ORF">GEAM_1495</name>
</gene>
<protein>
    <submittedName>
        <fullName evidence="1">Uncharacterized protein</fullName>
    </submittedName>
</protein>
<evidence type="ECO:0000313" key="1">
    <source>
        <dbReference type="EMBL" id="KFC82597.1"/>
    </source>
</evidence>
<dbReference type="RefSeq" id="WP_034790093.1">
    <property type="nucleotide sequence ID" value="NZ_JMPJ01000040.1"/>
</dbReference>
<keyword evidence="2" id="KW-1185">Reference proteome</keyword>
<organism evidence="1 2">
    <name type="scientific">Ewingella americana (strain ATCC 33852 / DSM 4580 / CCUG 14506 / JCM 5911 / LMG 7869 / NCTC 12157 / CDC 1468-78)</name>
    <dbReference type="NCBI Taxonomy" id="910964"/>
    <lineage>
        <taxon>Bacteria</taxon>
        <taxon>Pseudomonadati</taxon>
        <taxon>Pseudomonadota</taxon>
        <taxon>Gammaproteobacteria</taxon>
        <taxon>Enterobacterales</taxon>
        <taxon>Yersiniaceae</taxon>
        <taxon>Ewingella</taxon>
    </lineage>
</organism>
<comment type="caution">
    <text evidence="1">The sequence shown here is derived from an EMBL/GenBank/DDBJ whole genome shotgun (WGS) entry which is preliminary data.</text>
</comment>